<dbReference type="GO" id="GO:0016020">
    <property type="term" value="C:membrane"/>
    <property type="evidence" value="ECO:0007669"/>
    <property type="project" value="UniProtKB-SubCell"/>
</dbReference>
<accession>A0AAV8FHP8</accession>
<comment type="similarity">
    <text evidence="5">Belongs to the BI1 family.</text>
</comment>
<evidence type="ECO:0000256" key="2">
    <source>
        <dbReference type="ARBA" id="ARBA00022692"/>
    </source>
</evidence>
<evidence type="ECO:0000256" key="4">
    <source>
        <dbReference type="ARBA" id="ARBA00023136"/>
    </source>
</evidence>
<dbReference type="InterPro" id="IPR006214">
    <property type="entry name" value="Bax_inhibitor_1-related"/>
</dbReference>
<gene>
    <name evidence="7" type="ORF">LUZ62_042391</name>
</gene>
<dbReference type="Pfam" id="PF01027">
    <property type="entry name" value="Bax1-I"/>
    <property type="match status" value="1"/>
</dbReference>
<dbReference type="EMBL" id="JAMFTS010000002">
    <property type="protein sequence ID" value="KAJ4791145.1"/>
    <property type="molecule type" value="Genomic_DNA"/>
</dbReference>
<feature type="region of interest" description="Disordered" evidence="6">
    <location>
        <begin position="1"/>
        <end position="40"/>
    </location>
</feature>
<name>A0AAV8FHP8_9POAL</name>
<proteinExistence type="inferred from homology"/>
<evidence type="ECO:0000256" key="6">
    <source>
        <dbReference type="SAM" id="MobiDB-lite"/>
    </source>
</evidence>
<feature type="transmembrane region" description="Helical" evidence="5">
    <location>
        <begin position="177"/>
        <end position="198"/>
    </location>
</feature>
<feature type="transmembrane region" description="Helical" evidence="5">
    <location>
        <begin position="89"/>
        <end position="111"/>
    </location>
</feature>
<keyword evidence="3 5" id="KW-1133">Transmembrane helix</keyword>
<evidence type="ECO:0000256" key="5">
    <source>
        <dbReference type="RuleBase" id="RU004379"/>
    </source>
</evidence>
<sequence>MAQESKPQTKPHGEEDLEEKAHADSGDIESGGGSTNPLYPKMTEDPKLRWAFIRKVYTILSAQFAFTSAVAAVGAFVKPIPVFLLSHTPAAWAVYIVVLLLPLLVMWPMLVYREKHPLNIILLALFTVCISLSVGISSALVGGRAVLQAAILTAVVVVGLTLYTFGAVRRGQDFTFLFPFLFCCLLVLVVYCLMQIFFPLGKLAHTIYGCMGTLVFSGFIIYDTERLIKRHTYNEYVFAAISLYLDVINLFMSSLAFSSSCQ</sequence>
<feature type="transmembrane region" description="Helical" evidence="5">
    <location>
        <begin position="146"/>
        <end position="165"/>
    </location>
</feature>
<organism evidence="7 8">
    <name type="scientific">Rhynchospora pubera</name>
    <dbReference type="NCBI Taxonomy" id="906938"/>
    <lineage>
        <taxon>Eukaryota</taxon>
        <taxon>Viridiplantae</taxon>
        <taxon>Streptophyta</taxon>
        <taxon>Embryophyta</taxon>
        <taxon>Tracheophyta</taxon>
        <taxon>Spermatophyta</taxon>
        <taxon>Magnoliopsida</taxon>
        <taxon>Liliopsida</taxon>
        <taxon>Poales</taxon>
        <taxon>Cyperaceae</taxon>
        <taxon>Cyperoideae</taxon>
        <taxon>Rhynchosporeae</taxon>
        <taxon>Rhynchospora</taxon>
    </lineage>
</organism>
<comment type="subcellular location">
    <subcellularLocation>
        <location evidence="1">Membrane</location>
        <topology evidence="1">Multi-pass membrane protein</topology>
    </subcellularLocation>
</comment>
<keyword evidence="4 5" id="KW-0472">Membrane</keyword>
<feature type="compositionally biased region" description="Basic and acidic residues" evidence="6">
    <location>
        <begin position="11"/>
        <end position="25"/>
    </location>
</feature>
<dbReference type="Proteomes" id="UP001140206">
    <property type="component" value="Chromosome 2"/>
</dbReference>
<keyword evidence="2 5" id="KW-0812">Transmembrane</keyword>
<evidence type="ECO:0000256" key="3">
    <source>
        <dbReference type="ARBA" id="ARBA00022989"/>
    </source>
</evidence>
<comment type="caution">
    <text evidence="7">The sequence shown here is derived from an EMBL/GenBank/DDBJ whole genome shotgun (WGS) entry which is preliminary data.</text>
</comment>
<dbReference type="PANTHER" id="PTHR23291:SF39">
    <property type="entry name" value="OS11G0581900 PROTEIN"/>
    <property type="match status" value="1"/>
</dbReference>
<feature type="transmembrane region" description="Helical" evidence="5">
    <location>
        <begin position="236"/>
        <end position="257"/>
    </location>
</feature>
<dbReference type="AlphaFoldDB" id="A0AAV8FHP8"/>
<protein>
    <submittedName>
        <fullName evidence="7">Bax inhibitor-1 family protein</fullName>
    </submittedName>
</protein>
<evidence type="ECO:0000256" key="1">
    <source>
        <dbReference type="ARBA" id="ARBA00004141"/>
    </source>
</evidence>
<evidence type="ECO:0000313" key="8">
    <source>
        <dbReference type="Proteomes" id="UP001140206"/>
    </source>
</evidence>
<keyword evidence="8" id="KW-1185">Reference proteome</keyword>
<dbReference type="PANTHER" id="PTHR23291">
    <property type="entry name" value="BAX INHIBITOR-RELATED"/>
    <property type="match status" value="1"/>
</dbReference>
<feature type="transmembrane region" description="Helical" evidence="5">
    <location>
        <begin position="118"/>
        <end position="140"/>
    </location>
</feature>
<evidence type="ECO:0000313" key="7">
    <source>
        <dbReference type="EMBL" id="KAJ4791145.1"/>
    </source>
</evidence>
<feature type="transmembrane region" description="Helical" evidence="5">
    <location>
        <begin position="204"/>
        <end position="224"/>
    </location>
</feature>
<feature type="transmembrane region" description="Helical" evidence="5">
    <location>
        <begin position="56"/>
        <end position="77"/>
    </location>
</feature>
<reference evidence="7" key="1">
    <citation type="submission" date="2022-08" db="EMBL/GenBank/DDBJ databases">
        <authorList>
            <person name="Marques A."/>
        </authorList>
    </citation>
    <scope>NUCLEOTIDE SEQUENCE</scope>
    <source>
        <strain evidence="7">RhyPub2mFocal</strain>
        <tissue evidence="7">Leaves</tissue>
    </source>
</reference>